<gene>
    <name evidence="1" type="ORF">V6N12_012525</name>
</gene>
<evidence type="ECO:0000313" key="2">
    <source>
        <dbReference type="Proteomes" id="UP001472677"/>
    </source>
</evidence>
<evidence type="ECO:0000313" key="1">
    <source>
        <dbReference type="EMBL" id="KAK8502071.1"/>
    </source>
</evidence>
<protein>
    <recommendedName>
        <fullName evidence="3">C2 domain-containing protein</fullName>
    </recommendedName>
</protein>
<dbReference type="InterPro" id="IPR007750">
    <property type="entry name" value="DUF674"/>
</dbReference>
<dbReference type="Pfam" id="PF05056">
    <property type="entry name" value="DUF674"/>
    <property type="match status" value="1"/>
</dbReference>
<name>A0ABR2B614_9ROSI</name>
<evidence type="ECO:0008006" key="3">
    <source>
        <dbReference type="Google" id="ProtNLM"/>
    </source>
</evidence>
<keyword evidence="2" id="KW-1185">Reference proteome</keyword>
<accession>A0ABR2B614</accession>
<proteinExistence type="predicted"/>
<comment type="caution">
    <text evidence="1">The sequence shown here is derived from an EMBL/GenBank/DDBJ whole genome shotgun (WGS) entry which is preliminary data.</text>
</comment>
<reference evidence="1 2" key="1">
    <citation type="journal article" date="2024" name="G3 (Bethesda)">
        <title>Genome assembly of Hibiscus sabdariffa L. provides insights into metabolisms of medicinal natural products.</title>
        <authorList>
            <person name="Kim T."/>
        </authorList>
    </citation>
    <scope>NUCLEOTIDE SEQUENCE [LARGE SCALE GENOMIC DNA]</scope>
    <source>
        <strain evidence="1">TK-2024</strain>
        <tissue evidence="1">Old leaves</tissue>
    </source>
</reference>
<dbReference type="Proteomes" id="UP001472677">
    <property type="component" value="Unassembled WGS sequence"/>
</dbReference>
<dbReference type="EMBL" id="JBBPBM010000176">
    <property type="protein sequence ID" value="KAK8502071.1"/>
    <property type="molecule type" value="Genomic_DNA"/>
</dbReference>
<sequence>MFSCNPMFDEQFSFIPSKEEKSTEKVGGIRVKTCLESRIGRYYLVEASENFVDLAFSFLTIPLESVLELVLGAKGNPKLGSVSNLFRDLNTLFRVSKQKDSQKGVLPMFYRCTYEFPSIPCRDPPELHYCYTFA</sequence>
<organism evidence="1 2">
    <name type="scientific">Hibiscus sabdariffa</name>
    <name type="common">roselle</name>
    <dbReference type="NCBI Taxonomy" id="183260"/>
    <lineage>
        <taxon>Eukaryota</taxon>
        <taxon>Viridiplantae</taxon>
        <taxon>Streptophyta</taxon>
        <taxon>Embryophyta</taxon>
        <taxon>Tracheophyta</taxon>
        <taxon>Spermatophyta</taxon>
        <taxon>Magnoliopsida</taxon>
        <taxon>eudicotyledons</taxon>
        <taxon>Gunneridae</taxon>
        <taxon>Pentapetalae</taxon>
        <taxon>rosids</taxon>
        <taxon>malvids</taxon>
        <taxon>Malvales</taxon>
        <taxon>Malvaceae</taxon>
        <taxon>Malvoideae</taxon>
        <taxon>Hibiscus</taxon>
    </lineage>
</organism>